<dbReference type="GO" id="GO:0005739">
    <property type="term" value="C:mitochondrion"/>
    <property type="evidence" value="ECO:0007669"/>
    <property type="project" value="TreeGrafter"/>
</dbReference>
<evidence type="ECO:0000256" key="3">
    <source>
        <dbReference type="ARBA" id="ARBA00015944"/>
    </source>
</evidence>
<dbReference type="PANTHER" id="PTHR11403:SF7">
    <property type="entry name" value="CYTOCHROME C OXIDASE SUBUNIT 3"/>
    <property type="match status" value="1"/>
</dbReference>
<evidence type="ECO:0000256" key="5">
    <source>
        <dbReference type="ARBA" id="ARBA00022967"/>
    </source>
</evidence>
<dbReference type="SUPFAM" id="SSF81452">
    <property type="entry name" value="Cytochrome c oxidase subunit III-like"/>
    <property type="match status" value="1"/>
</dbReference>
<dbReference type="GO" id="GO:0016020">
    <property type="term" value="C:membrane"/>
    <property type="evidence" value="ECO:0007669"/>
    <property type="project" value="UniProtKB-SubCell"/>
</dbReference>
<feature type="transmembrane region" description="Helical" evidence="9">
    <location>
        <begin position="77"/>
        <end position="100"/>
    </location>
</feature>
<organism evidence="11">
    <name type="scientific">Olidiana obliquea</name>
    <dbReference type="NCBI Taxonomy" id="2816128"/>
    <lineage>
        <taxon>Eukaryota</taxon>
        <taxon>Metazoa</taxon>
        <taxon>Ecdysozoa</taxon>
        <taxon>Arthropoda</taxon>
        <taxon>Hexapoda</taxon>
        <taxon>Insecta</taxon>
        <taxon>Pterygota</taxon>
        <taxon>Neoptera</taxon>
        <taxon>Paraneoptera</taxon>
        <taxon>Hemiptera</taxon>
        <taxon>Auchenorrhyncha</taxon>
        <taxon>Membracoidea</taxon>
        <taxon>Cicadellidae</taxon>
        <taxon>Coelidiinae</taxon>
        <taxon>Olidiana</taxon>
    </lineage>
</organism>
<evidence type="ECO:0000256" key="9">
    <source>
        <dbReference type="SAM" id="Phobius"/>
    </source>
</evidence>
<keyword evidence="6 9" id="KW-1133">Transmembrane helix</keyword>
<dbReference type="PANTHER" id="PTHR11403">
    <property type="entry name" value="CYTOCHROME C OXIDASE SUBUNIT III"/>
    <property type="match status" value="1"/>
</dbReference>
<comment type="subcellular location">
    <subcellularLocation>
        <location evidence="1">Membrane</location>
        <topology evidence="1">Multi-pass membrane protein</topology>
    </subcellularLocation>
</comment>
<dbReference type="InterPro" id="IPR000298">
    <property type="entry name" value="Cyt_c_oxidase-like_su3"/>
</dbReference>
<keyword evidence="7 9" id="KW-0472">Membrane</keyword>
<dbReference type="GeneID" id="67786699"/>
<gene>
    <name evidence="11" type="primary">COX3</name>
</gene>
<evidence type="ECO:0000313" key="11">
    <source>
        <dbReference type="EMBL" id="QSJ61373.1"/>
    </source>
</evidence>
<dbReference type="InterPro" id="IPR035973">
    <property type="entry name" value="Cyt_c_oxidase_su3-like_sf"/>
</dbReference>
<evidence type="ECO:0000256" key="4">
    <source>
        <dbReference type="ARBA" id="ARBA00022692"/>
    </source>
</evidence>
<evidence type="ECO:0000259" key="10">
    <source>
        <dbReference type="PROSITE" id="PS50253"/>
    </source>
</evidence>
<protein>
    <recommendedName>
        <fullName evidence="3 8">Cytochrome c oxidase subunit 3</fullName>
    </recommendedName>
</protein>
<evidence type="ECO:0000256" key="7">
    <source>
        <dbReference type="ARBA" id="ARBA00023136"/>
    </source>
</evidence>
<feature type="transmembrane region" description="Helical" evidence="9">
    <location>
        <begin position="12"/>
        <end position="33"/>
    </location>
</feature>
<dbReference type="GO" id="GO:0006123">
    <property type="term" value="P:mitochondrial electron transport, cytochrome c to oxygen"/>
    <property type="evidence" value="ECO:0007669"/>
    <property type="project" value="TreeGrafter"/>
</dbReference>
<keyword evidence="4 8" id="KW-0812">Transmembrane</keyword>
<dbReference type="InterPro" id="IPR033945">
    <property type="entry name" value="Cyt_c_oxase_su3_dom"/>
</dbReference>
<sequence>MNNHPYHLVDKSPWPITTSMGLLTLTTGLSLMLVKNELMVMNLGILITSLSAMQWWRDVIRESTYQGLHTKKVMLSMKIGMILFILSEIMFFMSFFWTFFHSSLSPAIEIGMQWPPKSIKTFNPMNIPLLNTMILLTSGMSITWAHNTLLMKNWTTTMKGMVITTILGIYFTIIQATEYMEAAFCISDSIYGSSFFLITGFHGIHVIIGTLFIMVTMNRLKKLHFSSYHHIGFESAAWYWHFVDVVWLFLYISIYWWGS</sequence>
<dbReference type="FunFam" id="1.20.120.80:FF:000002">
    <property type="entry name" value="Cytochrome c oxidase subunit 3"/>
    <property type="match status" value="1"/>
</dbReference>
<geneLocation type="mitochondrion" evidence="11"/>
<dbReference type="AlphaFoldDB" id="A0A898PBP4"/>
<name>A0A898PBP4_9HEMI</name>
<feature type="transmembrane region" description="Helical" evidence="9">
    <location>
        <begin position="195"/>
        <end position="217"/>
    </location>
</feature>
<feature type="transmembrane region" description="Helical" evidence="9">
    <location>
        <begin position="39"/>
        <end position="56"/>
    </location>
</feature>
<dbReference type="EMBL" id="MN780583">
    <property type="protein sequence ID" value="QSJ61373.1"/>
    <property type="molecule type" value="Genomic_DNA"/>
</dbReference>
<evidence type="ECO:0000256" key="2">
    <source>
        <dbReference type="ARBA" id="ARBA00010581"/>
    </source>
</evidence>
<dbReference type="CDD" id="cd01665">
    <property type="entry name" value="Cyt_c_Oxidase_III"/>
    <property type="match status" value="1"/>
</dbReference>
<reference evidence="11" key="1">
    <citation type="journal article" date="2021" name="PeerJ">
        <title>Mitogenomics of five Olidiana leafhoppers (Hemiptera: Cicadellidae: Coelidiinae) and their phylogenetic implications.</title>
        <authorList>
            <person name="Wang X."/>
        </authorList>
    </citation>
    <scope>NUCLEOTIDE SEQUENCE</scope>
</reference>
<dbReference type="Gene3D" id="1.10.287.70">
    <property type="match status" value="1"/>
</dbReference>
<dbReference type="GO" id="GO:0004129">
    <property type="term" value="F:cytochrome-c oxidase activity"/>
    <property type="evidence" value="ECO:0007669"/>
    <property type="project" value="InterPro"/>
</dbReference>
<feature type="transmembrane region" description="Helical" evidence="9">
    <location>
        <begin position="157"/>
        <end position="175"/>
    </location>
</feature>
<dbReference type="InterPro" id="IPR013833">
    <property type="entry name" value="Cyt_c_oxidase_su3_a-hlx"/>
</dbReference>
<dbReference type="InterPro" id="IPR024791">
    <property type="entry name" value="Cyt_c/ubiquinol_Oxase_su3"/>
</dbReference>
<feature type="domain" description="Heme-copper oxidase subunit III family profile" evidence="10">
    <location>
        <begin position="2"/>
        <end position="259"/>
    </location>
</feature>
<evidence type="ECO:0000256" key="1">
    <source>
        <dbReference type="ARBA" id="ARBA00004141"/>
    </source>
</evidence>
<keyword evidence="8 11" id="KW-0496">Mitochondrion</keyword>
<evidence type="ECO:0000256" key="8">
    <source>
        <dbReference type="RuleBase" id="RU003375"/>
    </source>
</evidence>
<feature type="transmembrane region" description="Helical" evidence="9">
    <location>
        <begin position="238"/>
        <end position="258"/>
    </location>
</feature>
<keyword evidence="5" id="KW-1278">Translocase</keyword>
<feature type="transmembrane region" description="Helical" evidence="9">
    <location>
        <begin position="125"/>
        <end position="145"/>
    </location>
</feature>
<comment type="similarity">
    <text evidence="2 8">Belongs to the cytochrome c oxidase subunit 3 family.</text>
</comment>
<proteinExistence type="inferred from homology"/>
<evidence type="ECO:0000256" key="6">
    <source>
        <dbReference type="ARBA" id="ARBA00022989"/>
    </source>
</evidence>
<dbReference type="PROSITE" id="PS50253">
    <property type="entry name" value="COX3"/>
    <property type="match status" value="1"/>
</dbReference>
<dbReference type="Pfam" id="PF00510">
    <property type="entry name" value="COX3"/>
    <property type="match status" value="1"/>
</dbReference>
<comment type="function">
    <text evidence="8">Component of the cytochrome c oxidase, the last enzyme in the mitochondrial electron transport chain which drives oxidative phosphorylation. The respiratory chain contains 3 multisubunit complexes succinate dehydrogenase (complex II, CII), ubiquinol-cytochrome c oxidoreductase (cytochrome b-c1 complex, complex III, CIII) and cytochrome c oxidase (complex IV, CIV), that cooperate to transfer electrons derived from NADH and succinate to molecular oxygen, creating an electrochemical gradient over the inner membrane that drives transmembrane transport and the ATP synthase. Cytochrome c oxidase is the component of the respiratory chain that catalyzes the reduction of oxygen to water. Electrons originating from reduced cytochrome c in the intermembrane space (IMS) are transferred via the dinuclear copper A center (CU(A)) of subunit 2 and heme A of subunit 1 to the active site in subunit 1, a binuclear center (BNC) formed by heme A3 and copper B (CU(B)). The BNC reduces molecular oxygen to 2 water molecules using 4 electrons from cytochrome c in the IMS and 4 protons from the mitochondrial matrix.</text>
</comment>
<accession>A0A898PBP4</accession>
<dbReference type="Gene3D" id="1.20.120.80">
    <property type="entry name" value="Cytochrome c oxidase, subunit III, four-helix bundle"/>
    <property type="match status" value="1"/>
</dbReference>
<dbReference type="CTD" id="4514"/>
<dbReference type="RefSeq" id="YP_010175168.1">
    <property type="nucleotide sequence ID" value="NC_057964.1"/>
</dbReference>